<sequence>HAGSGLAWAAAALAAILLPAIAGFVAAPAATGGAVAALMLAGALVLWPEAAEPASAPFFLLWYGTDHPGLLLALAAAGSLAVAGLGTLRLLGGSRLPYATALAFAAGAAVAPLAALALAYLRIAGGAVAPDFAAAAGGLAAGFCGLAVLCRRQGDATPSPALTLGLGAFAAAAVASLCLGLV</sequence>
<accession>A0A316WCU8</accession>
<feature type="non-terminal residue" evidence="2">
    <location>
        <position position="182"/>
    </location>
</feature>
<feature type="non-terminal residue" evidence="2">
    <location>
        <position position="1"/>
    </location>
</feature>
<keyword evidence="1" id="KW-1133">Transmembrane helix</keyword>
<dbReference type="AlphaFoldDB" id="A0A316WCU8"/>
<feature type="transmembrane region" description="Helical" evidence="1">
    <location>
        <begin position="6"/>
        <end position="26"/>
    </location>
</feature>
<feature type="transmembrane region" description="Helical" evidence="1">
    <location>
        <begin position="70"/>
        <end position="91"/>
    </location>
</feature>
<comment type="caution">
    <text evidence="2">The sequence shown here is derived from an EMBL/GenBank/DDBJ whole genome shotgun (WGS) entry which is preliminary data.</text>
</comment>
<feature type="transmembrane region" description="Helical" evidence="1">
    <location>
        <begin position="161"/>
        <end position="181"/>
    </location>
</feature>
<dbReference type="Proteomes" id="UP000236594">
    <property type="component" value="Unassembled WGS sequence"/>
</dbReference>
<feature type="transmembrane region" description="Helical" evidence="1">
    <location>
        <begin position="132"/>
        <end position="149"/>
    </location>
</feature>
<keyword evidence="3" id="KW-1185">Reference proteome</keyword>
<evidence type="ECO:0000313" key="3">
    <source>
        <dbReference type="Proteomes" id="UP000236594"/>
    </source>
</evidence>
<evidence type="ECO:0000256" key="1">
    <source>
        <dbReference type="SAM" id="Phobius"/>
    </source>
</evidence>
<gene>
    <name evidence="2" type="ORF">C1631_023335</name>
</gene>
<reference evidence="2 3" key="1">
    <citation type="submission" date="2018-04" db="EMBL/GenBank/DDBJ databases">
        <title>Draft Genome Sequence of Phosphate-Solubilizing Chryseobacterium sp. ISE14 that is a Biocontrol and Plant Growth-Promoting Rhizobacterium Isolated from Cucumber.</title>
        <authorList>
            <person name="Jeong J.-J."/>
            <person name="Sang M.K."/>
            <person name="Choi I.-G."/>
            <person name="Kim K.D."/>
        </authorList>
    </citation>
    <scope>NUCLEOTIDE SEQUENCE [LARGE SCALE GENOMIC DNA]</scope>
    <source>
        <strain evidence="2 3">ISE14</strain>
    </source>
</reference>
<dbReference type="EMBL" id="PPED02000045">
    <property type="protein sequence ID" value="PWN58839.1"/>
    <property type="molecule type" value="Genomic_DNA"/>
</dbReference>
<keyword evidence="1" id="KW-0472">Membrane</keyword>
<evidence type="ECO:0000313" key="2">
    <source>
        <dbReference type="EMBL" id="PWN58839.1"/>
    </source>
</evidence>
<feature type="transmembrane region" description="Helical" evidence="1">
    <location>
        <begin position="33"/>
        <end position="50"/>
    </location>
</feature>
<proteinExistence type="predicted"/>
<organism evidence="2 3">
    <name type="scientific">Chryseobacterium phosphatilyticum</name>
    <dbReference type="NCBI Taxonomy" id="475075"/>
    <lineage>
        <taxon>Bacteria</taxon>
        <taxon>Pseudomonadati</taxon>
        <taxon>Bacteroidota</taxon>
        <taxon>Flavobacteriia</taxon>
        <taxon>Flavobacteriales</taxon>
        <taxon>Weeksellaceae</taxon>
        <taxon>Chryseobacterium group</taxon>
        <taxon>Chryseobacterium</taxon>
    </lineage>
</organism>
<name>A0A316WCU8_9FLAO</name>
<protein>
    <submittedName>
        <fullName evidence="2">DUF2339 domain-containing protein</fullName>
    </submittedName>
</protein>
<feature type="transmembrane region" description="Helical" evidence="1">
    <location>
        <begin position="98"/>
        <end position="120"/>
    </location>
</feature>
<keyword evidence="1" id="KW-0812">Transmembrane</keyword>